<evidence type="ECO:0000256" key="1">
    <source>
        <dbReference type="SAM" id="MobiDB-lite"/>
    </source>
</evidence>
<feature type="compositionally biased region" description="Basic and acidic residues" evidence="1">
    <location>
        <begin position="423"/>
        <end position="442"/>
    </location>
</feature>
<protein>
    <submittedName>
        <fullName evidence="2">Uncharacterized protein</fullName>
    </submittedName>
</protein>
<feature type="compositionally biased region" description="Low complexity" evidence="1">
    <location>
        <begin position="111"/>
        <end position="125"/>
    </location>
</feature>
<feature type="region of interest" description="Disordered" evidence="1">
    <location>
        <begin position="1"/>
        <end position="164"/>
    </location>
</feature>
<dbReference type="Proteomes" id="UP000054408">
    <property type="component" value="Unassembled WGS sequence"/>
</dbReference>
<feature type="compositionally biased region" description="Low complexity" evidence="1">
    <location>
        <begin position="454"/>
        <end position="464"/>
    </location>
</feature>
<feature type="compositionally biased region" description="Basic residues" evidence="1">
    <location>
        <begin position="33"/>
        <end position="66"/>
    </location>
</feature>
<reference evidence="2 3" key="1">
    <citation type="submission" date="2010-05" db="EMBL/GenBank/DDBJ databases">
        <title>The Genome Sequence of Thecamonas trahens ATCC 50062.</title>
        <authorList>
            <consortium name="The Broad Institute Genome Sequencing Platform"/>
            <person name="Russ C."/>
            <person name="Cuomo C."/>
            <person name="Shea T."/>
            <person name="Young S.K."/>
            <person name="Zeng Q."/>
            <person name="Koehrsen M."/>
            <person name="Haas B."/>
            <person name="Borodovsky M."/>
            <person name="Guigo R."/>
            <person name="Alvarado L."/>
            <person name="Berlin A."/>
            <person name="Bochicchio J."/>
            <person name="Borenstein D."/>
            <person name="Chapman S."/>
            <person name="Chen Z."/>
            <person name="Freedman E."/>
            <person name="Gellesch M."/>
            <person name="Goldberg J."/>
            <person name="Griggs A."/>
            <person name="Gujja S."/>
            <person name="Heilman E."/>
            <person name="Heiman D."/>
            <person name="Hepburn T."/>
            <person name="Howarth C."/>
            <person name="Jen D."/>
            <person name="Larson L."/>
            <person name="Mehta T."/>
            <person name="Park D."/>
            <person name="Pearson M."/>
            <person name="Roberts A."/>
            <person name="Saif S."/>
            <person name="Shenoy N."/>
            <person name="Sisk P."/>
            <person name="Stolte C."/>
            <person name="Sykes S."/>
            <person name="Thomson T."/>
            <person name="Walk T."/>
            <person name="White J."/>
            <person name="Yandava C."/>
            <person name="Burger G."/>
            <person name="Gray M.W."/>
            <person name="Holland P.W.H."/>
            <person name="King N."/>
            <person name="Lang F.B.F."/>
            <person name="Roger A.J."/>
            <person name="Ruiz-Trillo I."/>
            <person name="Lander E."/>
            <person name="Nusbaum C."/>
        </authorList>
    </citation>
    <scope>NUCLEOTIDE SEQUENCE [LARGE SCALE GENOMIC DNA]</scope>
    <source>
        <strain evidence="2 3">ATCC 50062</strain>
    </source>
</reference>
<feature type="compositionally biased region" description="Polar residues" evidence="1">
    <location>
        <begin position="1"/>
        <end position="12"/>
    </location>
</feature>
<sequence length="492" mass="52527">MAMMVGTSSKGRSSAKDRQGKSSAKDRKDKSSAKSRKGKSSAKSRKGKSSAKSRKGKSSAKSRKGKSSAEDRKGKSSAKDRRGKSSAKDRKGKSSAKSRKGKSPAKGGGSSSPTSPSSTSSTSTTSRDKDKTKAKRGRKAKSRGKRASYLRPSMSRSRMGSTVRAWAVPSKSKLRLLADEGKIGASELKKLAKRLRGKRTISLGKFMAAALASGIVSRRRRLGLWAMLATSANKLNVHELDLYVALMTGTSAATMLAGWARVFDRGSRGLDAAAVRNMFVAAAVTKTRCDFALPGIHKATKSTPLRFAYSNDDAQPFLAAADAFFARAVRKTASSKYITADEFARMRKAKELGPIVAYFTSVARALPSSRGATSSDSGSGSSGSSDSSSAYSSAPSYSSGRGLQTSVFVDEVKRPRGARYRRDHNDTGRADTRSHIRSRAREYLSGASMGGSGSSSKRASSSRKASARVRRDELDDADVFHLGHWADLYSEL</sequence>
<gene>
    <name evidence="2" type="ORF">AMSG_07314</name>
</gene>
<name>A0A0L0DJ00_THETB</name>
<evidence type="ECO:0000313" key="2">
    <source>
        <dbReference type="EMBL" id="KNC51303.1"/>
    </source>
</evidence>
<organism evidence="2 3">
    <name type="scientific">Thecamonas trahens ATCC 50062</name>
    <dbReference type="NCBI Taxonomy" id="461836"/>
    <lineage>
        <taxon>Eukaryota</taxon>
        <taxon>Apusozoa</taxon>
        <taxon>Apusomonadida</taxon>
        <taxon>Apusomonadidae</taxon>
        <taxon>Thecamonas</taxon>
    </lineage>
</organism>
<keyword evidence="3" id="KW-1185">Reference proteome</keyword>
<dbReference type="EMBL" id="GL349466">
    <property type="protein sequence ID" value="KNC51303.1"/>
    <property type="molecule type" value="Genomic_DNA"/>
</dbReference>
<proteinExistence type="predicted"/>
<dbReference type="AlphaFoldDB" id="A0A0L0DJ00"/>
<dbReference type="GeneID" id="25566253"/>
<accession>A0A0L0DJ00</accession>
<dbReference type="STRING" id="461836.A0A0L0DJ00"/>
<feature type="region of interest" description="Disordered" evidence="1">
    <location>
        <begin position="413"/>
        <end position="473"/>
    </location>
</feature>
<feature type="region of interest" description="Disordered" evidence="1">
    <location>
        <begin position="368"/>
        <end position="401"/>
    </location>
</feature>
<feature type="compositionally biased region" description="Basic and acidic residues" evidence="1">
    <location>
        <begin position="67"/>
        <end position="80"/>
    </location>
</feature>
<feature type="compositionally biased region" description="Basic residues" evidence="1">
    <location>
        <begin position="132"/>
        <end position="148"/>
    </location>
</feature>
<dbReference type="RefSeq" id="XP_013756225.1">
    <property type="nucleotide sequence ID" value="XM_013900771.1"/>
</dbReference>
<feature type="compositionally biased region" description="Basic and acidic residues" evidence="1">
    <location>
        <begin position="14"/>
        <end position="32"/>
    </location>
</feature>
<feature type="compositionally biased region" description="Basic residues" evidence="1">
    <location>
        <begin position="81"/>
        <end position="103"/>
    </location>
</feature>
<evidence type="ECO:0000313" key="3">
    <source>
        <dbReference type="Proteomes" id="UP000054408"/>
    </source>
</evidence>